<dbReference type="AlphaFoldDB" id="A0AA87YX11"/>
<comment type="caution">
    <text evidence="2">The sequence shown here is derived from an EMBL/GenBank/DDBJ whole genome shotgun (WGS) entry which is preliminary data.</text>
</comment>
<feature type="compositionally biased region" description="Basic and acidic residues" evidence="1">
    <location>
        <begin position="56"/>
        <end position="70"/>
    </location>
</feature>
<protein>
    <submittedName>
        <fullName evidence="2">Uncharacterized protein</fullName>
    </submittedName>
</protein>
<gene>
    <name evidence="2" type="ORF">TIFTF001_043208</name>
</gene>
<proteinExistence type="predicted"/>
<reference evidence="2" key="1">
    <citation type="submission" date="2023-07" db="EMBL/GenBank/DDBJ databases">
        <title>draft genome sequence of fig (Ficus carica).</title>
        <authorList>
            <person name="Takahashi T."/>
            <person name="Nishimura K."/>
        </authorList>
    </citation>
    <scope>NUCLEOTIDE SEQUENCE</scope>
</reference>
<accession>A0AA87YX11</accession>
<dbReference type="Proteomes" id="UP001187192">
    <property type="component" value="Unassembled WGS sequence"/>
</dbReference>
<keyword evidence="3" id="KW-1185">Reference proteome</keyword>
<dbReference type="EMBL" id="BTGU01002693">
    <property type="protein sequence ID" value="GMN20959.1"/>
    <property type="molecule type" value="Genomic_DNA"/>
</dbReference>
<sequence length="116" mass="12929">MGWVMASDEPFSVSAEEIDRRIKERIDVELLYLSGAMFLSSATLNKTVALSIKVRDSNHGTDNSGEHDSTGDDAEQEVLERQRNAGLHRRRHLQYHYGCGQPAAVRPVTALSFNEA</sequence>
<evidence type="ECO:0000256" key="1">
    <source>
        <dbReference type="SAM" id="MobiDB-lite"/>
    </source>
</evidence>
<feature type="region of interest" description="Disordered" evidence="1">
    <location>
        <begin position="56"/>
        <end position="85"/>
    </location>
</feature>
<evidence type="ECO:0000313" key="3">
    <source>
        <dbReference type="Proteomes" id="UP001187192"/>
    </source>
</evidence>
<evidence type="ECO:0000313" key="2">
    <source>
        <dbReference type="EMBL" id="GMN20959.1"/>
    </source>
</evidence>
<name>A0AA87YX11_FICCA</name>
<organism evidence="2 3">
    <name type="scientific">Ficus carica</name>
    <name type="common">Common fig</name>
    <dbReference type="NCBI Taxonomy" id="3494"/>
    <lineage>
        <taxon>Eukaryota</taxon>
        <taxon>Viridiplantae</taxon>
        <taxon>Streptophyta</taxon>
        <taxon>Embryophyta</taxon>
        <taxon>Tracheophyta</taxon>
        <taxon>Spermatophyta</taxon>
        <taxon>Magnoliopsida</taxon>
        <taxon>eudicotyledons</taxon>
        <taxon>Gunneridae</taxon>
        <taxon>Pentapetalae</taxon>
        <taxon>rosids</taxon>
        <taxon>fabids</taxon>
        <taxon>Rosales</taxon>
        <taxon>Moraceae</taxon>
        <taxon>Ficeae</taxon>
        <taxon>Ficus</taxon>
    </lineage>
</organism>